<feature type="region of interest" description="Disordered" evidence="1">
    <location>
        <begin position="3506"/>
        <end position="3525"/>
    </location>
</feature>
<dbReference type="VEuPathDB" id="PlasmoDB:PfNF166_000017900"/>
<dbReference type="Pfam" id="PF18562">
    <property type="entry name" value="CIDR1_gamma"/>
    <property type="match status" value="2"/>
</dbReference>
<dbReference type="FunFam" id="1.10.1900.40:FF:000001">
    <property type="entry name" value="Erythrocyte membrane protein 1"/>
    <property type="match status" value="1"/>
</dbReference>
<organism evidence="8">
    <name type="scientific">Plasmodium falciparum</name>
    <name type="common">malaria parasite P. falciparum</name>
    <dbReference type="NCBI Taxonomy" id="5833"/>
    <lineage>
        <taxon>Eukaryota</taxon>
        <taxon>Sar</taxon>
        <taxon>Alveolata</taxon>
        <taxon>Apicomplexa</taxon>
        <taxon>Aconoidasida</taxon>
        <taxon>Haemosporida</taxon>
        <taxon>Plasmodiidae</taxon>
        <taxon>Plasmodium</taxon>
        <taxon>Plasmodium (Laverania)</taxon>
    </lineage>
</organism>
<feature type="domain" description="Duffy-antigen binding" evidence="3">
    <location>
        <begin position="2821"/>
        <end position="3054"/>
    </location>
</feature>
<dbReference type="VEuPathDB" id="PlasmoDB:PF3D7_1300300"/>
<dbReference type="InterPro" id="IPR054595">
    <property type="entry name" value="DBL_C"/>
</dbReference>
<evidence type="ECO:0000259" key="2">
    <source>
        <dbReference type="Pfam" id="PF03011"/>
    </source>
</evidence>
<sequence length="3666" mass="422848">MGQGPSSSALEDVKNESHNSARNVFENIAEIISNEVKKNAKKHNSSLKGDYKRAKFHQPLLKATNYVWYVPSNPCNFDFRFHTNATNQSSYDRDPCHMRDTNRFSDKGDAICSNNKIDCSRGGCGACAPYRRIQLCDYNLEHINESNINSSDDLLGNLLVMAKREGDSIVNSHGHTGNGIYKSGICTSLARSFADIGDIVRGKDLFLGHKEQKKKLQGNLQKIFNKFKTIYEDLKDVEIDDIREYWWALNRNDVWEALTCSAPYYADYFKKKSGNTYNFTTEGYCGRNEGAPPTNLDYVPQFLRWFDEWAEEFCRRNKIKIDKTKEECRGGNNGKNCSREGYDCKRTDLGNNIIFMDLECPNCADACKMYNRWIENKKSEFNKQKQKYEKEINDSKLGVNSENGKYNKEFYDKLRTIYGTNDKFFEILNKGQICENVDEKNKIDFNDLVKTFSPSEYCKSCPILGVTCKGEQCNSLDDIKCTYGNEIPNRVTDKNNDIFIIDILLNDNKKKVLSHDLHHLSQCDFFKRLRKQNWSCKYKCNLHVCEQKNYNNEIDDERVISIKVFIKRWLEYFLKDYNKLKENLNPCINNEKKQLLCIKDCYKNCECVEKWIEEKGKEWEKIKERYLKQYEIENNDSPNNLNKFLQQNQFHNDVVKAIEPFKKLRDFENSSGCTGTAPSGKGKCKNNDVIKILLSELKGEIELCKKDDVEKNKSNNCVTLLKPLNDEDDDEEQDDEPSLPKPLPTPNPCVNGGDSSGAQITSVTDVAERMHVGAQTQMLKRSVAKSGDENKGESALKGDISKATFKNGASPSSLEDVCGITDQHTNDSRRRRHQGRRRFILRLVRRLRRGHRDYKGPCTGKDGQKRMFQVEKGWENGSKIGTENDVFLPPRREHFCTSNVEHLYRSASGLQGTTASHSLLGDVLLAANKEAGFIKQRYNEQNTPKGFKDEATVCRAIKYSFADLGDIIKGTDLWDQNKGEKETQNKLVQIFGKIKGGLPNDIKGKYTKCNSPYLELRKDWWEANRDKVWDAMKCKTTTKPPLNIMCGDTSITPLVDYIPQRLRWMTEWAEWYCKMQKEEYDKLVTGCEKCNVDVKSDGKCENGNGACDKCKAACNEYKRKIKTWAEQWDKIQQKYGELYKKSLEKCATLTSGGTKVTTISNEDKEVVEFLKKLHDGNKDKSNIYSSAAGYVHQEATMNCEKQTQFCKNKNGVNPPNGAEDVNYTFKDTPNGYDVACKCDENKQKPPETPKEDACKIVETLLNSKHQNSDVGNCHPKNYGKNGPDWKCGDKSLVKDEGECMPPRRQKLCLYFLSHENERKNLNTQEDLRKAFIKCAAAETFLSWNYYKKTNSNNLNEKLREGTIPSEFLRSMFYTFGDYRDFLFGSDISTSNKHTKALKANIDRIFNDIGKTPNRQERQKFWEKYGEDIWHGMLCALEKAGGKGTIKSTYTYNKVTFSDDKTTLEKFAERYQFLRWFTEWGDEFCRERQKKEDKVSGHCGTAMEYEGCEKEKNGGSCANTCKEYKDYIDKKKVEYTNQEGKFNREKTQTKPGYENYSNKNASQYLEENCLFGSCSCIEKVKEIPDYWEKPHKTYNTEHLETKCECPPPPCSIVDGILGDKSSMGYREGCKTKYMTRSTGWLCNNKGSKEKGGKGDDEGGDVLCIPPRRKRLYVKDLQDLTEEKSPLDLRTAFIQSAAVETFFAWHEYKMEKKKEEKEQAKLVGYISTVEKNLKAELESGGIPDEFKRQMVYTFSDYRGLCLGKDIDNSDNTIKISSTVKSILEKEKNGAKSITPENWWKKNGKDIWEGMLCALSYDTETREMDKELCNKLTEQKNGNKNTYDTVTISGGPIGNTKLDKFASRPQYFRWLEEWGEEFCRKKQKKIENIKKDCRVENGKKECSGDGFECNKIGPNEDGILDTFKCLSCAKSCRTYKQWIDTKKKEFNKQKEKYENNILDAKTNSGKTYDEIFVKTLDENYKTVESFLETFKEPYSNNNNDDGTIDFKNQNLTFKHSNFCDPCPVYGVKCKGDSCSDFSVRKCNYKKVITTKDIKDMDEPIGKVDMLVSDNGDNGFARDLNGFCDNTGVFKGIRKDVWQCGYFCKSDVCFLNKFDEQKGDEKPIIMKELFKRWLENFLEDYNKISDKISQCMNIGKQPICINQCANICKCVSIWIQKKKEEWENIKKRYFKQYKIETSDVYEVRRFLENGPFDSDIEKVKGAFKELRDLEESDECTDPVLTQNGKGTKKDVVQCILYKLQKKIDTCKKIHNSTFQECNGTLTKDPQIGSDTHDTPIPPGLSPPFCNVPSNPCGDKDATNVVGVEVVAEILHQEAKEKMVENSVVHGKGESGNGKSSLQGNIKNAKFRNSRSGKELNEQICKIDKNYSNDTRGSTNGGPCTGKDGNNGGERMKIGTPWQTKNDLQITDPYLFLPPRREHICTSNLEKIHVNSVTGNGNVNDSFLVDVLLAAKMDAEKIKELYKSQNKQITSMYYNYKKTVCTAMKYSFADIGDIIRGRDLWNHDDFKKLEEHLVQIFNKIKDEIADETIRKKYDSDPKHTKLRFDWWEANRHQVWKAMQCSLKTLNSSTGDCHYNSGNIVPVDDYIPQRLRWMTEWAEWYCKMQSQAYEVLEKQCSSCKSGKCEKEEKCKSCKEKCEKYKETVDKWGKQWKVISNKYKELYQKAQRDDSSSVLDEKEKTLLQFLKKLNKQNTDNKIYATAEGYVHQEAHISDCQKQTRFCKNPNGETSPSGKENHKEYAFRHPPHDHDDACICKIRYPEKDVLKKPCDIVETLLSAQTQIYNIHNCKQRQEAKWKCDDTNLVQEKGVCVPPRTQNLCVYYLTELNDEAKEEELREAFIKCGAAETFFSWQYYNSKNVEDAELLYSGIIPSEFLRSMFYTFGDYRDICLDTDIPSKMSGGDLAQAKDNIGKILSKKSKTLDDKIVGVDRVGWWKEYCPHIWEGMLCALSYNTETKKMDEGVRTYLMKYIYKNNDIKEYLEEFASRPPFFRWFIEWSDEFCQEQKKEYKEMKENCTRCKVETCWNECEKRKDHCKKYEDFITQWKDQWTTQSNKYQQLYTKATTKSVNTDVDEPEKKHVEYLKKLKDSEHNSDKYSTAGKYINEIGRIEDCNVSKQYNFDENSSTGNKENYAFRNYPYEHETKCECKEEPPPEPAEDNRGRSKTGEDADTVPPKEQDEVAEPKETPASPDNGEEPPEEVVPGKKRPPAQPKKPKPPSRRRPPREVTHSILPEMVSISAFPLSVGIAFAALSYFVLKKKPKSPVDLLRVLDIHKGDYGTPTPKSSNRYIPYASDRYKGKTYIYMEGDSSGDEDKYAFMSDTTDVTSSESEYEELDINDIYVPGSPKYKTLIEVVLEPSKSNGNTLGDDMIPTTNTFTDEEWNELKHGFISQYIQSRLPMDVPQYDVLKELPMNIGGNVLDDGINEKPFITSIHDRDLYSGEEISYNIHMSTNSMDDPKYVSNNVYSGIDLINDALNGDYDIYDEILKRKENELYGTNHPKHTNTHNVTKSSNSDPIMNQLDLLHTWLDRHRDMCEKWNTKEDILNKLKEEWEQDNNSGDIRSDNHVMNTNVSIEIDMDHGKPKKEFSNMDTILDDIEDDIYYDVNDENPSVNDIPMDHNKVDVPKKVRVEMKILNNTSNGSLEPEFPISDVWNI</sequence>
<evidence type="ECO:0000313" key="8">
    <source>
        <dbReference type="EMBL" id="AAQ73923.1"/>
    </source>
</evidence>
<dbReference type="VEuPathDB" id="PlasmoDB:PfNF54_040031200"/>
<dbReference type="InterPro" id="IPR004258">
    <property type="entry name" value="DBL"/>
</dbReference>
<dbReference type="VEuPathDB" id="PlasmoDB:PF3D7_0425800"/>
<feature type="domain" description="Duffy-binding-like" evidence="7">
    <location>
        <begin position="1870"/>
        <end position="2013"/>
    </location>
</feature>
<dbReference type="VEuPathDB" id="PlasmoDB:PfNF54_130005400"/>
<dbReference type="InterPro" id="IPR042202">
    <property type="entry name" value="Duffy-ag-bd_sf"/>
</dbReference>
<dbReference type="Pfam" id="PF05424">
    <property type="entry name" value="Duffy_binding"/>
    <property type="match status" value="6"/>
</dbReference>
<dbReference type="Pfam" id="PF15445">
    <property type="entry name" value="ATS"/>
    <property type="match status" value="1"/>
</dbReference>
<dbReference type="VEuPathDB" id="PlasmoDB:Pf7G8-2_000152300"/>
<feature type="domain" description="Duffy-antigen binding" evidence="3">
    <location>
        <begin position="1297"/>
        <end position="1466"/>
    </location>
</feature>
<dbReference type="VEuPathDB" id="PlasmoDB:PfKH02_040025700"/>
<feature type="domain" description="Plasmodium falciparum erythrocyte membrane protein-1 N-terminal segment" evidence="5">
    <location>
        <begin position="20"/>
        <end position="55"/>
    </location>
</feature>
<dbReference type="VEuPathDB" id="PlasmoDB:PfNF135_010005100"/>
<dbReference type="VEuPathDB" id="PlasmoDB:Pf7G8_050038200"/>
<dbReference type="VEuPathDB" id="PlasmoDB:PfTG01_000005900"/>
<dbReference type="Gene3D" id="1.20.58.1930">
    <property type="match status" value="2"/>
</dbReference>
<dbReference type="VEuPathDB" id="PlasmoDB:PF3D7_1100200"/>
<proteinExistence type="predicted"/>
<feature type="domain" description="Plasmodium falciparum erythrocyte membrane protein 1 acidic terminal segment" evidence="4">
    <location>
        <begin position="3252"/>
        <end position="3666"/>
    </location>
</feature>
<dbReference type="VEuPathDB" id="PlasmoDB:PfKH02_090042700"/>
<dbReference type="InterPro" id="IPR029211">
    <property type="entry name" value="PfEMP1_ATS"/>
</dbReference>
<feature type="compositionally biased region" description="Acidic residues" evidence="1">
    <location>
        <begin position="726"/>
        <end position="737"/>
    </location>
</feature>
<evidence type="ECO:0000259" key="6">
    <source>
        <dbReference type="Pfam" id="PF18562"/>
    </source>
</evidence>
<dbReference type="VEuPathDB" id="PlasmoDB:PfTG01_130005700"/>
<evidence type="ECO:0000256" key="1">
    <source>
        <dbReference type="SAM" id="MobiDB-lite"/>
    </source>
</evidence>
<dbReference type="Gene3D" id="1.20.58.830">
    <property type="match status" value="6"/>
</dbReference>
<feature type="domain" description="Duffy-antigen binding" evidence="3">
    <location>
        <begin position="886"/>
        <end position="1063"/>
    </location>
</feature>
<feature type="domain" description="Duffy-antigen binding" evidence="3">
    <location>
        <begin position="1661"/>
        <end position="1829"/>
    </location>
</feature>
<evidence type="ECO:0000259" key="7">
    <source>
        <dbReference type="Pfam" id="PF22672"/>
    </source>
</evidence>
<dbReference type="VEuPathDB" id="PlasmoDB:PfHB3_130080100"/>
<name>Q6UDX0_PLAFA</name>
<dbReference type="VEuPathDB" id="PlasmoDB:PfGA01_120059800"/>
<feature type="region of interest" description="Disordered" evidence="1">
    <location>
        <begin position="802"/>
        <end position="836"/>
    </location>
</feature>
<dbReference type="VEuPathDB" id="PlasmoDB:PfGA01_120060600"/>
<dbReference type="VEuPathDB" id="PlasmoDB:PfHB3_020005900"/>
<dbReference type="InterPro" id="IPR029210">
    <property type="entry name" value="PfEMP1_NTS"/>
</dbReference>
<dbReference type="VEuPathDB" id="PlasmoDB:PfIT_090005100"/>
<dbReference type="VEuPathDB" id="PlasmoDB:PfGN01_010019800"/>
<dbReference type="VEuPathDB" id="PlasmoDB:PfGN01_000022200"/>
<feature type="compositionally biased region" description="Gly residues" evidence="1">
    <location>
        <begin position="2390"/>
        <end position="2403"/>
    </location>
</feature>
<feature type="region of interest" description="Disordered" evidence="1">
    <location>
        <begin position="720"/>
        <end position="758"/>
    </location>
</feature>
<dbReference type="Gene3D" id="1.20.1310.20">
    <property type="entry name" value="Duffy-antigen binding domain"/>
    <property type="match status" value="6"/>
</dbReference>
<dbReference type="VEuPathDB" id="PlasmoDB:PfKE01_010005000"/>
<dbReference type="VEuPathDB" id="PlasmoDB:PfML01_030030000"/>
<feature type="domain" description="Cysteine-rich interdomain region 1 gamma" evidence="6">
    <location>
        <begin position="501"/>
        <end position="549"/>
    </location>
</feature>
<dbReference type="VEuPathDB" id="PlasmoDB:PfGN01_100045700"/>
<dbReference type="VEuPathDB" id="PlasmoDB:PfNF54_110005400"/>
<gene>
    <name evidence="8" type="primary">var</name>
</gene>
<reference evidence="8" key="1">
    <citation type="journal article" date="2003" name="Mol. Microbiol.">
        <title>Evidence for the importance of genetic structuring to the structural and functional specialization of the Plasmodium falciparum var gene family.</title>
        <authorList>
            <person name="Kraemer S.M."/>
            <person name="Smith J.D."/>
        </authorList>
    </citation>
    <scope>NUCLEOTIDE SEQUENCE</scope>
    <source>
        <strain evidence="8">Dd2</strain>
    </source>
</reference>
<dbReference type="Pfam" id="PF22672">
    <property type="entry name" value="DBL_C"/>
    <property type="match status" value="2"/>
</dbReference>
<dbReference type="VEuPathDB" id="PlasmoDB:PfSN01_110052800"/>
<dbReference type="VEuPathDB" id="PlasmoDB:PfIT_070017100"/>
<dbReference type="VEuPathDB" id="PlasmoDB:PfGB4_070018100"/>
<feature type="domain" description="Duffy-binding-like" evidence="2">
    <location>
        <begin position="2125"/>
        <end position="2267"/>
    </location>
</feature>
<feature type="compositionally biased region" description="Basic and acidic residues" evidence="1">
    <location>
        <begin position="786"/>
        <end position="796"/>
    </location>
</feature>
<dbReference type="Pfam" id="PF15447">
    <property type="entry name" value="NTS"/>
    <property type="match status" value="1"/>
</dbReference>
<feature type="domain" description="Cysteine-rich interdomain region 1 gamma" evidence="6">
    <location>
        <begin position="2059"/>
        <end position="2109"/>
    </location>
</feature>
<dbReference type="Pfam" id="PF03011">
    <property type="entry name" value="PFEMP"/>
    <property type="match status" value="2"/>
</dbReference>
<feature type="region of interest" description="Disordered" evidence="1">
    <location>
        <begin position="3156"/>
        <end position="3236"/>
    </location>
</feature>
<dbReference type="VEuPathDB" id="PlasmoDB:PfGB4_030031000"/>
<dbReference type="VEuPathDB" id="PlasmoDB:PfGB4_070006000"/>
<dbReference type="FunFam" id="1.20.58.1930:FF:000001">
    <property type="entry name" value="Erythrocyte membrane protein 1, PfEMP1"/>
    <property type="match status" value="2"/>
</dbReference>
<dbReference type="VEuPathDB" id="PlasmoDB:PfKH01_020028200"/>
<dbReference type="InterPro" id="IPR041480">
    <property type="entry name" value="CIDR1_gamma"/>
</dbReference>
<dbReference type="VEuPathDB" id="PlasmoDB:Pf7G8-2_000119400"/>
<evidence type="ECO:0000259" key="3">
    <source>
        <dbReference type="Pfam" id="PF05424"/>
    </source>
</evidence>
<dbReference type="FunFam" id="1.20.58.830:FF:000021">
    <property type="entry name" value="Erythrocyte membrane protein 1, PfEMP1"/>
    <property type="match status" value="2"/>
</dbReference>
<dbReference type="VEuPathDB" id="PlasmoDB:Pf7G8_030005900"/>
<feature type="domain" description="Duffy-binding-like" evidence="7">
    <location>
        <begin position="308"/>
        <end position="456"/>
    </location>
</feature>
<feature type="domain" description="Duffy-antigen binding" evidence="3">
    <location>
        <begin position="2427"/>
        <end position="2606"/>
    </location>
</feature>
<feature type="region of interest" description="Disordered" evidence="1">
    <location>
        <begin position="777"/>
        <end position="796"/>
    </location>
</feature>
<evidence type="ECO:0000259" key="4">
    <source>
        <dbReference type="Pfam" id="PF15445"/>
    </source>
</evidence>
<feature type="compositionally biased region" description="Basic and acidic residues" evidence="1">
    <location>
        <begin position="3156"/>
        <end position="3197"/>
    </location>
</feature>
<dbReference type="InterPro" id="IPR008602">
    <property type="entry name" value="Duffy-antigen-binding"/>
</dbReference>
<feature type="domain" description="Duffy-binding-like" evidence="2">
    <location>
        <begin position="565"/>
        <end position="710"/>
    </location>
</feature>
<evidence type="ECO:0000259" key="5">
    <source>
        <dbReference type="Pfam" id="PF15447"/>
    </source>
</evidence>
<accession>Q6UDX0</accession>
<dbReference type="VEuPathDB" id="PlasmoDB:PfKH01_010021400"/>
<feature type="domain" description="Duffy-antigen binding" evidence="3">
    <location>
        <begin position="125"/>
        <end position="304"/>
    </location>
</feature>
<dbReference type="GO" id="GO:0016020">
    <property type="term" value="C:membrane"/>
    <property type="evidence" value="ECO:0007669"/>
    <property type="project" value="InterPro"/>
</dbReference>
<dbReference type="VEuPathDB" id="PlasmoDB:Pf7G8-2_000069700"/>
<dbReference type="VEuPathDB" id="PlasmoDB:PfCD01_090005800"/>
<dbReference type="Gene3D" id="1.10.1900.40">
    <property type="entry name" value="Acidic terminal segments, variant surface antigen of PfEMP1"/>
    <property type="match status" value="1"/>
</dbReference>
<dbReference type="VEuPathDB" id="PlasmoDB:PfCD01_080005400"/>
<dbReference type="VEuPathDB" id="PlasmoDB:PfML01_000029000"/>
<dbReference type="VEuPathDB" id="PlasmoDB:PfGA01_030032000"/>
<dbReference type="VEuPathDB" id="PlasmoDB:PfCD01_060005500"/>
<feature type="compositionally biased region" description="Basic residues" evidence="1">
    <location>
        <begin position="3215"/>
        <end position="3234"/>
    </location>
</feature>
<dbReference type="SUPFAM" id="SSF140924">
    <property type="entry name" value="Duffy binding domain-like"/>
    <property type="match status" value="8"/>
</dbReference>
<dbReference type="InterPro" id="IPR044932">
    <property type="entry name" value="PfEMP1_ATS_sf"/>
</dbReference>
<dbReference type="VEuPathDB" id="PlasmoDB:PfHB3_070005300"/>
<feature type="region of interest" description="Disordered" evidence="1">
    <location>
        <begin position="2381"/>
        <end position="2407"/>
    </location>
</feature>
<dbReference type="VEuPathDB" id="PlasmoDB:PfNF135_020027400"/>
<dbReference type="VEuPathDB" id="PlasmoDB:PfML01_110054800"/>
<dbReference type="EMBL" id="AY372120">
    <property type="protein sequence ID" value="AAQ73923.1"/>
    <property type="molecule type" value="Genomic_DNA"/>
</dbReference>
<dbReference type="VEuPathDB" id="PlasmoDB:PfDd2_070005500"/>
<dbReference type="VEuPathDB" id="PlasmoDB:PfSD01_010005200"/>
<feature type="compositionally biased region" description="Polar residues" evidence="1">
    <location>
        <begin position="3516"/>
        <end position="3525"/>
    </location>
</feature>
<protein>
    <submittedName>
        <fullName evidence="8">Erythrocyte membrane protein 1</fullName>
    </submittedName>
</protein>
<dbReference type="VEuPathDB" id="PlasmoDB:PfSN01_000013000"/>
<dbReference type="GO" id="GO:0046789">
    <property type="term" value="F:host cell surface receptor binding"/>
    <property type="evidence" value="ECO:0007669"/>
    <property type="project" value="InterPro"/>
</dbReference>
<dbReference type="VEuPathDB" id="PlasmoDB:Pf7G8_050005500"/>